<accession>A0A7W7VBL5</accession>
<dbReference type="AlphaFoldDB" id="A0A7W7VBL5"/>
<name>A0A7W7VBL5_9PSEU</name>
<evidence type="ECO:0000313" key="4">
    <source>
        <dbReference type="Proteomes" id="UP000520767"/>
    </source>
</evidence>
<keyword evidence="2" id="KW-0472">Membrane</keyword>
<evidence type="ECO:0000256" key="2">
    <source>
        <dbReference type="SAM" id="Phobius"/>
    </source>
</evidence>
<comment type="caution">
    <text evidence="3">The sequence shown here is derived from an EMBL/GenBank/DDBJ whole genome shotgun (WGS) entry which is preliminary data.</text>
</comment>
<feature type="region of interest" description="Disordered" evidence="1">
    <location>
        <begin position="138"/>
        <end position="178"/>
    </location>
</feature>
<gene>
    <name evidence="3" type="ORF">FHR82_000365</name>
</gene>
<feature type="compositionally biased region" description="Gly residues" evidence="1">
    <location>
        <begin position="162"/>
        <end position="178"/>
    </location>
</feature>
<proteinExistence type="predicted"/>
<protein>
    <recommendedName>
        <fullName evidence="5">DUF5666 domain-containing protein</fullName>
    </recommendedName>
</protein>
<dbReference type="Proteomes" id="UP000520767">
    <property type="component" value="Unassembled WGS sequence"/>
</dbReference>
<feature type="transmembrane region" description="Helical" evidence="2">
    <location>
        <begin position="29"/>
        <end position="50"/>
    </location>
</feature>
<feature type="compositionally biased region" description="Low complexity" evidence="1">
    <location>
        <begin position="1"/>
        <end position="11"/>
    </location>
</feature>
<organism evidence="3 4">
    <name type="scientific">Actinophytocola algeriensis</name>
    <dbReference type="NCBI Taxonomy" id="1768010"/>
    <lineage>
        <taxon>Bacteria</taxon>
        <taxon>Bacillati</taxon>
        <taxon>Actinomycetota</taxon>
        <taxon>Actinomycetes</taxon>
        <taxon>Pseudonocardiales</taxon>
        <taxon>Pseudonocardiaceae</taxon>
    </lineage>
</organism>
<dbReference type="RefSeq" id="WP_184808446.1">
    <property type="nucleotide sequence ID" value="NZ_JACHJQ010000001.1"/>
</dbReference>
<keyword evidence="2" id="KW-1133">Transmembrane helix</keyword>
<feature type="compositionally biased region" description="Gly residues" evidence="1">
    <location>
        <begin position="58"/>
        <end position="81"/>
    </location>
</feature>
<keyword evidence="2" id="KW-0812">Transmembrane</keyword>
<reference evidence="3 4" key="1">
    <citation type="submission" date="2020-08" db="EMBL/GenBank/DDBJ databases">
        <title>Genomic Encyclopedia of Type Strains, Phase III (KMG-III): the genomes of soil and plant-associated and newly described type strains.</title>
        <authorList>
            <person name="Whitman W."/>
        </authorList>
    </citation>
    <scope>NUCLEOTIDE SEQUENCE [LARGE SCALE GENOMIC DNA]</scope>
    <source>
        <strain evidence="3 4">CECT 8960</strain>
    </source>
</reference>
<keyword evidence="4" id="KW-1185">Reference proteome</keyword>
<evidence type="ECO:0000256" key="1">
    <source>
        <dbReference type="SAM" id="MobiDB-lite"/>
    </source>
</evidence>
<feature type="region of interest" description="Disordered" evidence="1">
    <location>
        <begin position="1"/>
        <end position="24"/>
    </location>
</feature>
<sequence>MSTEQTETPQWGAPPPPEQPGRRWSTKRIVVAVAIAVGIAAAGGVAIYAASGSTTADGGPGGGRGGAGGPVFVGGPLGGMSGTDHGEFQTGEVTELTDESITAKSEDGYTKTYVIDDETQLGDGIATGDEVTVIATTEGSTTTAESVMEMGAMPQRRDGDGGRQNGGPQDGGPQDGGN</sequence>
<feature type="region of interest" description="Disordered" evidence="1">
    <location>
        <begin position="57"/>
        <end position="88"/>
    </location>
</feature>
<dbReference type="EMBL" id="JACHJQ010000001">
    <property type="protein sequence ID" value="MBB4904155.1"/>
    <property type="molecule type" value="Genomic_DNA"/>
</dbReference>
<evidence type="ECO:0008006" key="5">
    <source>
        <dbReference type="Google" id="ProtNLM"/>
    </source>
</evidence>
<evidence type="ECO:0000313" key="3">
    <source>
        <dbReference type="EMBL" id="MBB4904155.1"/>
    </source>
</evidence>